<keyword evidence="2 6" id="KW-0812">Transmembrane</keyword>
<dbReference type="InterPro" id="IPR001807">
    <property type="entry name" value="ClC"/>
</dbReference>
<feature type="transmembrane region" description="Helical" evidence="6">
    <location>
        <begin position="343"/>
        <end position="361"/>
    </location>
</feature>
<feature type="compositionally biased region" description="Basic and acidic residues" evidence="5">
    <location>
        <begin position="34"/>
        <end position="44"/>
    </location>
</feature>
<dbReference type="InterPro" id="IPR014743">
    <property type="entry name" value="Cl-channel_core"/>
</dbReference>
<dbReference type="Proteomes" id="UP001230188">
    <property type="component" value="Unassembled WGS sequence"/>
</dbReference>
<evidence type="ECO:0000256" key="4">
    <source>
        <dbReference type="ARBA" id="ARBA00023136"/>
    </source>
</evidence>
<dbReference type="PANTHER" id="PTHR43427:SF12">
    <property type="entry name" value="CHLORIDE TRANSPORTER"/>
    <property type="match status" value="1"/>
</dbReference>
<proteinExistence type="predicted"/>
<evidence type="ECO:0000256" key="6">
    <source>
        <dbReference type="SAM" id="Phobius"/>
    </source>
</evidence>
<comment type="subcellular location">
    <subcellularLocation>
        <location evidence="1">Membrane</location>
        <topology evidence="1">Multi-pass membrane protein</topology>
    </subcellularLocation>
</comment>
<feature type="transmembrane region" description="Helical" evidence="6">
    <location>
        <begin position="426"/>
        <end position="447"/>
    </location>
</feature>
<evidence type="ECO:0000256" key="5">
    <source>
        <dbReference type="SAM" id="MobiDB-lite"/>
    </source>
</evidence>
<dbReference type="CDD" id="cd00400">
    <property type="entry name" value="Voltage_gated_ClC"/>
    <property type="match status" value="1"/>
</dbReference>
<dbReference type="Gene3D" id="1.10.3080.10">
    <property type="entry name" value="Clc chloride channel"/>
    <property type="match status" value="1"/>
</dbReference>
<feature type="transmembrane region" description="Helical" evidence="6">
    <location>
        <begin position="367"/>
        <end position="387"/>
    </location>
</feature>
<dbReference type="GO" id="GO:0015108">
    <property type="term" value="F:chloride transmembrane transporter activity"/>
    <property type="evidence" value="ECO:0007669"/>
    <property type="project" value="InterPro"/>
</dbReference>
<feature type="transmembrane region" description="Helical" evidence="6">
    <location>
        <begin position="260"/>
        <end position="280"/>
    </location>
</feature>
<dbReference type="GO" id="GO:0016020">
    <property type="term" value="C:membrane"/>
    <property type="evidence" value="ECO:0007669"/>
    <property type="project" value="UniProtKB-SubCell"/>
</dbReference>
<accession>A0AAD7XS92</accession>
<feature type="transmembrane region" description="Helical" evidence="6">
    <location>
        <begin position="222"/>
        <end position="240"/>
    </location>
</feature>
<feature type="region of interest" description="Disordered" evidence="5">
    <location>
        <begin position="15"/>
        <end position="44"/>
    </location>
</feature>
<dbReference type="SUPFAM" id="SSF81340">
    <property type="entry name" value="Clc chloride channel"/>
    <property type="match status" value="1"/>
</dbReference>
<organism evidence="7 8">
    <name type="scientific">Chrysophaeum taylorii</name>
    <dbReference type="NCBI Taxonomy" id="2483200"/>
    <lineage>
        <taxon>Eukaryota</taxon>
        <taxon>Sar</taxon>
        <taxon>Stramenopiles</taxon>
        <taxon>Ochrophyta</taxon>
        <taxon>Pelagophyceae</taxon>
        <taxon>Pelagomonadales</taxon>
        <taxon>Pelagomonadaceae</taxon>
        <taxon>Chrysophaeum</taxon>
    </lineage>
</organism>
<dbReference type="InterPro" id="IPR050368">
    <property type="entry name" value="ClC-type_chloride_channel"/>
</dbReference>
<name>A0AAD7XS92_9STRA</name>
<dbReference type="PRINTS" id="PR00762">
    <property type="entry name" value="CLCHANNEL"/>
</dbReference>
<gene>
    <name evidence="7" type="ORF">CTAYLR_005302</name>
</gene>
<evidence type="ECO:0000313" key="7">
    <source>
        <dbReference type="EMBL" id="KAJ8608928.1"/>
    </source>
</evidence>
<dbReference type="EMBL" id="JAQMWT010000157">
    <property type="protein sequence ID" value="KAJ8608928.1"/>
    <property type="molecule type" value="Genomic_DNA"/>
</dbReference>
<reference evidence="7" key="1">
    <citation type="submission" date="2023-01" db="EMBL/GenBank/DDBJ databases">
        <title>Metagenome sequencing of chrysophaentin producing Chrysophaeum taylorii.</title>
        <authorList>
            <person name="Davison J."/>
            <person name="Bewley C."/>
        </authorList>
    </citation>
    <scope>NUCLEOTIDE SEQUENCE</scope>
    <source>
        <strain evidence="7">NIES-1699</strain>
    </source>
</reference>
<evidence type="ECO:0000256" key="2">
    <source>
        <dbReference type="ARBA" id="ARBA00022692"/>
    </source>
</evidence>
<evidence type="ECO:0000256" key="3">
    <source>
        <dbReference type="ARBA" id="ARBA00022989"/>
    </source>
</evidence>
<dbReference type="Pfam" id="PF00654">
    <property type="entry name" value="Voltage_CLC"/>
    <property type="match status" value="1"/>
</dbReference>
<feature type="compositionally biased region" description="Pro residues" evidence="5">
    <location>
        <begin position="19"/>
        <end position="28"/>
    </location>
</feature>
<keyword evidence="8" id="KW-1185">Reference proteome</keyword>
<evidence type="ECO:0000313" key="8">
    <source>
        <dbReference type="Proteomes" id="UP001230188"/>
    </source>
</evidence>
<dbReference type="PANTHER" id="PTHR43427">
    <property type="entry name" value="CHLORIDE CHANNEL PROTEIN CLC-E"/>
    <property type="match status" value="1"/>
</dbReference>
<keyword evidence="3 6" id="KW-1133">Transmembrane helix</keyword>
<evidence type="ECO:0000256" key="1">
    <source>
        <dbReference type="ARBA" id="ARBA00004141"/>
    </source>
</evidence>
<feature type="transmembrane region" description="Helical" evidence="6">
    <location>
        <begin position="60"/>
        <end position="80"/>
    </location>
</feature>
<evidence type="ECO:0008006" key="9">
    <source>
        <dbReference type="Google" id="ProtNLM"/>
    </source>
</evidence>
<feature type="transmembrane region" description="Helical" evidence="6">
    <location>
        <begin position="394"/>
        <end position="420"/>
    </location>
</feature>
<feature type="transmembrane region" description="Helical" evidence="6">
    <location>
        <begin position="92"/>
        <end position="110"/>
    </location>
</feature>
<keyword evidence="4 6" id="KW-0472">Membrane</keyword>
<dbReference type="AlphaFoldDB" id="A0AAD7XS92"/>
<comment type="caution">
    <text evidence="7">The sequence shown here is derived from an EMBL/GenBank/DDBJ whole genome shotgun (WGS) entry which is preliminary data.</text>
</comment>
<protein>
    <recommendedName>
        <fullName evidence="9">Chloride channel protein</fullName>
    </recommendedName>
</protein>
<sequence length="455" mass="47962">MAEVVLMELILPDEEAPVIKPPPPPPNEEAPINPKKEVEEEEALRGVDDEGYREAFRRRLMLGLLIGVITGLMGTAYRLLFESALLVWRYPGVPPAMLTTAFGFAVGLSLRAMGQPTANLPGLVHHFHANKGYLSCSVFRTFRIAIVSTLSIAGAGSLGPEAPLVSMGGGAASYAWQRLGHPDDTTVATLCGMAAGLGAFFGDPVGGAFFALEVVHRHGLEFWEAIVPAIFASIASHLVYRASAPSLCWHFPAAETTSVYVCFLGVATGLAGGAIGSLWIRALRVLKRFELPTVSKATLGGLLIGALGSTAPSTLFWGEHEINALLGGDLPRVDLPSPDSPRALIYAGFVKLVLILVTVLAGYRGGFIFPFMFSGIAIGAGVARLLGLTVVAHVALSLAAAINTAATRTVFATPFVLVTLSNRPDTLLTCLVASVVSLVLTADVAVITDARARWD</sequence>